<dbReference type="EMBL" id="BAAATZ010000002">
    <property type="protein sequence ID" value="GAA2718916.1"/>
    <property type="molecule type" value="Genomic_DNA"/>
</dbReference>
<dbReference type="EC" id="2.7.11.1" evidence="1"/>
<dbReference type="SUPFAM" id="SSF56112">
    <property type="entry name" value="Protein kinase-like (PK-like)"/>
    <property type="match status" value="1"/>
</dbReference>
<evidence type="ECO:0000313" key="8">
    <source>
        <dbReference type="EMBL" id="GAA2718916.1"/>
    </source>
</evidence>
<protein>
    <recommendedName>
        <fullName evidence="1">non-specific serine/threonine protein kinase</fullName>
        <ecNumber evidence="1">2.7.11.1</ecNumber>
    </recommendedName>
</protein>
<dbReference type="Gene3D" id="3.30.200.20">
    <property type="entry name" value="Phosphorylase Kinase, domain 1"/>
    <property type="match status" value="1"/>
</dbReference>
<dbReference type="RefSeq" id="WP_344448241.1">
    <property type="nucleotide sequence ID" value="NZ_BAAATZ010000002.1"/>
</dbReference>
<organism evidence="8 9">
    <name type="scientific">Actinocorallia aurantiaca</name>
    <dbReference type="NCBI Taxonomy" id="46204"/>
    <lineage>
        <taxon>Bacteria</taxon>
        <taxon>Bacillati</taxon>
        <taxon>Actinomycetota</taxon>
        <taxon>Actinomycetes</taxon>
        <taxon>Streptosporangiales</taxon>
        <taxon>Thermomonosporaceae</taxon>
        <taxon>Actinocorallia</taxon>
    </lineage>
</organism>
<keyword evidence="9" id="KW-1185">Reference proteome</keyword>
<keyword evidence="3" id="KW-0808">Transferase</keyword>
<evidence type="ECO:0000256" key="3">
    <source>
        <dbReference type="ARBA" id="ARBA00022679"/>
    </source>
</evidence>
<keyword evidence="4" id="KW-0547">Nucleotide-binding</keyword>
<dbReference type="PANTHER" id="PTHR43289:SF6">
    <property type="entry name" value="SERINE_THREONINE-PROTEIN KINASE NEKL-3"/>
    <property type="match status" value="1"/>
</dbReference>
<evidence type="ECO:0000256" key="4">
    <source>
        <dbReference type="ARBA" id="ARBA00022741"/>
    </source>
</evidence>
<dbReference type="CDD" id="cd14014">
    <property type="entry name" value="STKc_PknB_like"/>
    <property type="match status" value="1"/>
</dbReference>
<dbReference type="Gene3D" id="1.10.510.10">
    <property type="entry name" value="Transferase(Phosphotransferase) domain 1"/>
    <property type="match status" value="1"/>
</dbReference>
<dbReference type="InterPro" id="IPR011990">
    <property type="entry name" value="TPR-like_helical_dom_sf"/>
</dbReference>
<evidence type="ECO:0000256" key="1">
    <source>
        <dbReference type="ARBA" id="ARBA00012513"/>
    </source>
</evidence>
<keyword evidence="5" id="KW-0418">Kinase</keyword>
<accession>A0ABN3TTM0</accession>
<name>A0ABN3TTM0_9ACTN</name>
<dbReference type="InterPro" id="IPR000719">
    <property type="entry name" value="Prot_kinase_dom"/>
</dbReference>
<evidence type="ECO:0000313" key="9">
    <source>
        <dbReference type="Proteomes" id="UP001501842"/>
    </source>
</evidence>
<evidence type="ECO:0000256" key="5">
    <source>
        <dbReference type="ARBA" id="ARBA00022777"/>
    </source>
</evidence>
<keyword evidence="2" id="KW-0723">Serine/threonine-protein kinase</keyword>
<gene>
    <name evidence="8" type="ORF">GCM10010439_03110</name>
</gene>
<reference evidence="8 9" key="1">
    <citation type="journal article" date="2019" name="Int. J. Syst. Evol. Microbiol.">
        <title>The Global Catalogue of Microorganisms (GCM) 10K type strain sequencing project: providing services to taxonomists for standard genome sequencing and annotation.</title>
        <authorList>
            <consortium name="The Broad Institute Genomics Platform"/>
            <consortium name="The Broad Institute Genome Sequencing Center for Infectious Disease"/>
            <person name="Wu L."/>
            <person name="Ma J."/>
        </authorList>
    </citation>
    <scope>NUCLEOTIDE SEQUENCE [LARGE SCALE GENOMIC DNA]</scope>
    <source>
        <strain evidence="8 9">JCM 8201</strain>
    </source>
</reference>
<proteinExistence type="predicted"/>
<dbReference type="PROSITE" id="PS50011">
    <property type="entry name" value="PROTEIN_KINASE_DOM"/>
    <property type="match status" value="1"/>
</dbReference>
<comment type="caution">
    <text evidence="8">The sequence shown here is derived from an EMBL/GenBank/DDBJ whole genome shotgun (WGS) entry which is preliminary data.</text>
</comment>
<sequence>MRAGVELAGRYRLDEPVRSDGEGEIWQGVDLFLGRVVTIRVPPADPPEDAAAREEAIEHFQRESRAAVELSHPGIAPVQDVGEYEGRPFLVLEPWGGRDLGTELKQAPCGLPIGTALDYGIQAADALAAAHSAGLVHGEVKPSCLLLSDDGTVKLCDFGLAVLHEPEKAEDLDERADLYSLGATIFCLLTGREVVPAEATPSARSLRRGVLPELDAHLRDLLAKEPGRGPSKAAEVAETLHRACAPYESRYRLRLLAEAERIAWSIPFWHHRMPVLQGIVEVLAEEDPEEAERLARTVTKPHFQAHLLLTIAKTRAGDDASLAKKLLTAIEALAYTVSDPVVSRDGILRGLVELLAVHDPEDAERLVRNISGQYDMPAALCDLAEAVADRDPERAKELLREAAECVAAIPSTSERVGMACRVSGALAGRDPERARELLADAERLVRGDRSTRGGGWDGDLPPQNGWLSRIVEAMAGQDPAAAERLARGIDDPEVRARSLGSIVEAVAGRDPAAAERLARGIEHAGTRDVALGGIVRAVSARDPVAAERIIDDIEDPDFRITPWLDLVRAQARRDTAFAERIALAIPDPESRAWRLRDVAEALGAEDPVRARALLAEAAAPRVSAAALRAVVGVLAGLDPPEAERLARGIDDPAHRAQALRDVAVAVTVESPHHARGLLAEAESLARTVVRPYDRDAVLRETVQALAAIDPPEAERLAHTIGAPEQRAVALHDIAATLAGYDAAPRCGCRPSG</sequence>
<evidence type="ECO:0000256" key="2">
    <source>
        <dbReference type="ARBA" id="ARBA00022527"/>
    </source>
</evidence>
<evidence type="ECO:0000256" key="6">
    <source>
        <dbReference type="ARBA" id="ARBA00022840"/>
    </source>
</evidence>
<keyword evidence="6" id="KW-0067">ATP-binding</keyword>
<feature type="domain" description="Protein kinase" evidence="7">
    <location>
        <begin position="11"/>
        <end position="248"/>
    </location>
</feature>
<dbReference type="Gene3D" id="1.25.40.10">
    <property type="entry name" value="Tetratricopeptide repeat domain"/>
    <property type="match status" value="1"/>
</dbReference>
<dbReference type="InterPro" id="IPR011009">
    <property type="entry name" value="Kinase-like_dom_sf"/>
</dbReference>
<dbReference type="PANTHER" id="PTHR43289">
    <property type="entry name" value="MITOGEN-ACTIVATED PROTEIN KINASE KINASE KINASE 20-RELATED"/>
    <property type="match status" value="1"/>
</dbReference>
<evidence type="ECO:0000259" key="7">
    <source>
        <dbReference type="PROSITE" id="PS50011"/>
    </source>
</evidence>
<dbReference type="Pfam" id="PF00069">
    <property type="entry name" value="Pkinase"/>
    <property type="match status" value="1"/>
</dbReference>
<dbReference type="Proteomes" id="UP001501842">
    <property type="component" value="Unassembled WGS sequence"/>
</dbReference>